<dbReference type="EMBL" id="EQ975358">
    <property type="protein sequence ID" value="EEF27506.1"/>
    <property type="molecule type" value="Genomic_DNA"/>
</dbReference>
<sequence length="88" mass="9667">MSVHAVNFVSLTDASGNTMEESNAHRLIHSAHQTAVAFVSALPQLTEQRQTSLYEQILVSLLKDNVGRMSTSELFEALCHDAGHGLRF</sequence>
<organism evidence="1 2">
    <name type="scientific">Ricinus communis</name>
    <name type="common">Castor bean</name>
    <dbReference type="NCBI Taxonomy" id="3988"/>
    <lineage>
        <taxon>Eukaryota</taxon>
        <taxon>Viridiplantae</taxon>
        <taxon>Streptophyta</taxon>
        <taxon>Embryophyta</taxon>
        <taxon>Tracheophyta</taxon>
        <taxon>Spermatophyta</taxon>
        <taxon>Magnoliopsida</taxon>
        <taxon>eudicotyledons</taxon>
        <taxon>Gunneridae</taxon>
        <taxon>Pentapetalae</taxon>
        <taxon>rosids</taxon>
        <taxon>fabids</taxon>
        <taxon>Malpighiales</taxon>
        <taxon>Euphorbiaceae</taxon>
        <taxon>Acalyphoideae</taxon>
        <taxon>Acalypheae</taxon>
        <taxon>Ricinus</taxon>
    </lineage>
</organism>
<evidence type="ECO:0000313" key="2">
    <source>
        <dbReference type="Proteomes" id="UP000008311"/>
    </source>
</evidence>
<dbReference type="Proteomes" id="UP000008311">
    <property type="component" value="Unassembled WGS sequence"/>
</dbReference>
<keyword evidence="2" id="KW-1185">Reference proteome</keyword>
<evidence type="ECO:0000313" key="1">
    <source>
        <dbReference type="EMBL" id="EEF27506.1"/>
    </source>
</evidence>
<proteinExistence type="predicted"/>
<dbReference type="InParanoid" id="B9T9F7"/>
<accession>B9T9F7</accession>
<dbReference type="AlphaFoldDB" id="B9T9F7"/>
<gene>
    <name evidence="1" type="ORF">RCOM_0051320</name>
</gene>
<name>B9T9F7_RICCO</name>
<reference evidence="2" key="1">
    <citation type="journal article" date="2010" name="Nat. Biotechnol.">
        <title>Draft genome sequence of the oilseed species Ricinus communis.</title>
        <authorList>
            <person name="Chan A.P."/>
            <person name="Crabtree J."/>
            <person name="Zhao Q."/>
            <person name="Lorenzi H."/>
            <person name="Orvis J."/>
            <person name="Puiu D."/>
            <person name="Melake-Berhan A."/>
            <person name="Jones K.M."/>
            <person name="Redman J."/>
            <person name="Chen G."/>
            <person name="Cahoon E.B."/>
            <person name="Gedil M."/>
            <person name="Stanke M."/>
            <person name="Haas B.J."/>
            <person name="Wortman J.R."/>
            <person name="Fraser-Liggett C.M."/>
            <person name="Ravel J."/>
            <person name="Rabinowicz P.D."/>
        </authorList>
    </citation>
    <scope>NUCLEOTIDE SEQUENCE [LARGE SCALE GENOMIC DNA]</scope>
    <source>
        <strain evidence="2">cv. Hale</strain>
    </source>
</reference>
<protein>
    <submittedName>
        <fullName evidence="1">Uncharacterized protein</fullName>
    </submittedName>
</protein>